<proteinExistence type="inferred from homology"/>
<dbReference type="Pfam" id="PF01148">
    <property type="entry name" value="CTP_transf_1"/>
    <property type="match status" value="1"/>
</dbReference>
<keyword evidence="10 18" id="KW-0808">Transferase</keyword>
<dbReference type="GO" id="GO:0005886">
    <property type="term" value="C:plasma membrane"/>
    <property type="evidence" value="ECO:0007669"/>
    <property type="project" value="UniProtKB-SubCell"/>
</dbReference>
<evidence type="ECO:0000256" key="8">
    <source>
        <dbReference type="ARBA" id="ARBA00022475"/>
    </source>
</evidence>
<evidence type="ECO:0000313" key="21">
    <source>
        <dbReference type="Proteomes" id="UP001193389"/>
    </source>
</evidence>
<comment type="catalytic activity">
    <reaction evidence="1 18">
        <text>a 1,2-diacyl-sn-glycero-3-phosphate + CTP + H(+) = a CDP-1,2-diacyl-sn-glycerol + diphosphate</text>
        <dbReference type="Rhea" id="RHEA:16229"/>
        <dbReference type="ChEBI" id="CHEBI:15378"/>
        <dbReference type="ChEBI" id="CHEBI:33019"/>
        <dbReference type="ChEBI" id="CHEBI:37563"/>
        <dbReference type="ChEBI" id="CHEBI:58332"/>
        <dbReference type="ChEBI" id="CHEBI:58608"/>
        <dbReference type="EC" id="2.7.7.41"/>
    </reaction>
</comment>
<dbReference type="UniPathway" id="UPA00557">
    <property type="reaction ID" value="UER00614"/>
</dbReference>
<gene>
    <name evidence="20" type="ORF">AQPE_0728</name>
</gene>
<evidence type="ECO:0000256" key="10">
    <source>
        <dbReference type="ARBA" id="ARBA00022679"/>
    </source>
</evidence>
<feature type="transmembrane region" description="Helical" evidence="19">
    <location>
        <begin position="185"/>
        <end position="204"/>
    </location>
</feature>
<name>A0A5K7S4U9_9BACT</name>
<keyword evidence="16" id="KW-0594">Phospholipid biosynthesis</keyword>
<sequence length="275" mass="30857">MKKLITRTITGIVLVLVMLTAIFVSSYSYAILFLIILIASIHEFTNLFKESEVRPNSYFSYLVSICLFIVTFLIAKGIVEVRYFLALLPFFLMIMAAELYRKQNKPVENIAVTIFGIIYLAIPVSLINFLVFPEILSSTNAYTPKLLIALFSLIWIYDSGAYLVGVSIGKHRLFERISPKKSWEGAIGGTLIAITASYFISSVIPEINLIHWIAISVLTVVSSTFGDLTESMFKRYFGIKDSANVLPGHGGLLDRFDSLFFAAPMVVIYLKLFVE</sequence>
<evidence type="ECO:0000256" key="1">
    <source>
        <dbReference type="ARBA" id="ARBA00001698"/>
    </source>
</evidence>
<dbReference type="GO" id="GO:0016024">
    <property type="term" value="P:CDP-diacylglycerol biosynthetic process"/>
    <property type="evidence" value="ECO:0007669"/>
    <property type="project" value="UniProtKB-UniPathway"/>
</dbReference>
<organism evidence="20 21">
    <name type="scientific">Aquipluma nitroreducens</name>
    <dbReference type="NCBI Taxonomy" id="2010828"/>
    <lineage>
        <taxon>Bacteria</taxon>
        <taxon>Pseudomonadati</taxon>
        <taxon>Bacteroidota</taxon>
        <taxon>Bacteroidia</taxon>
        <taxon>Marinilabiliales</taxon>
        <taxon>Prolixibacteraceae</taxon>
        <taxon>Aquipluma</taxon>
    </lineage>
</organism>
<feature type="transmembrane region" description="Helical" evidence="19">
    <location>
        <begin position="144"/>
        <end position="164"/>
    </location>
</feature>
<dbReference type="RefSeq" id="WP_318349650.1">
    <property type="nucleotide sequence ID" value="NZ_AP018694.1"/>
</dbReference>
<keyword evidence="13 19" id="KW-1133">Transmembrane helix</keyword>
<evidence type="ECO:0000256" key="18">
    <source>
        <dbReference type="RuleBase" id="RU003938"/>
    </source>
</evidence>
<comment type="pathway">
    <text evidence="3 18">Phospholipid metabolism; CDP-diacylglycerol biosynthesis; CDP-diacylglycerol from sn-glycerol 3-phosphate: step 3/3.</text>
</comment>
<keyword evidence="8" id="KW-1003">Cell membrane</keyword>
<feature type="transmembrane region" description="Helical" evidence="19">
    <location>
        <begin position="58"/>
        <end position="75"/>
    </location>
</feature>
<keyword evidence="9" id="KW-0444">Lipid biosynthesis</keyword>
<dbReference type="KEGG" id="anf:AQPE_0728"/>
<keyword evidence="21" id="KW-1185">Reference proteome</keyword>
<comment type="subcellular location">
    <subcellularLocation>
        <location evidence="2">Cell membrane</location>
        <topology evidence="2">Multi-pass membrane protein</topology>
    </subcellularLocation>
</comment>
<dbReference type="PROSITE" id="PS01315">
    <property type="entry name" value="CDS"/>
    <property type="match status" value="1"/>
</dbReference>
<keyword evidence="15 19" id="KW-0472">Membrane</keyword>
<evidence type="ECO:0000256" key="3">
    <source>
        <dbReference type="ARBA" id="ARBA00005119"/>
    </source>
</evidence>
<dbReference type="AlphaFoldDB" id="A0A5K7S4U9"/>
<dbReference type="Proteomes" id="UP001193389">
    <property type="component" value="Chromosome"/>
</dbReference>
<evidence type="ECO:0000256" key="7">
    <source>
        <dbReference type="ARBA" id="ARBA00019373"/>
    </source>
</evidence>
<comment type="similarity">
    <text evidence="5 18">Belongs to the CDS family.</text>
</comment>
<dbReference type="EMBL" id="AP018694">
    <property type="protein sequence ID" value="BBE16588.1"/>
    <property type="molecule type" value="Genomic_DNA"/>
</dbReference>
<evidence type="ECO:0000256" key="5">
    <source>
        <dbReference type="ARBA" id="ARBA00010185"/>
    </source>
</evidence>
<evidence type="ECO:0000256" key="2">
    <source>
        <dbReference type="ARBA" id="ARBA00004651"/>
    </source>
</evidence>
<evidence type="ECO:0000256" key="4">
    <source>
        <dbReference type="ARBA" id="ARBA00005189"/>
    </source>
</evidence>
<reference evidence="20" key="1">
    <citation type="journal article" date="2020" name="Int. J. Syst. Evol. Microbiol.">
        <title>Aquipluma nitroreducens gen. nov. sp. nov., a novel facultatively anaerobic bacterium isolated from a freshwater lake.</title>
        <authorList>
            <person name="Watanabe M."/>
            <person name="Kojima H."/>
            <person name="Fukui M."/>
        </authorList>
    </citation>
    <scope>NUCLEOTIDE SEQUENCE</scope>
    <source>
        <strain evidence="20">MeG22</strain>
    </source>
</reference>
<protein>
    <recommendedName>
        <fullName evidence="7 18">Phosphatidate cytidylyltransferase</fullName>
        <ecNumber evidence="6 18">2.7.7.41</ecNumber>
    </recommendedName>
</protein>
<feature type="transmembrane region" description="Helical" evidence="19">
    <location>
        <begin position="210"/>
        <end position="228"/>
    </location>
</feature>
<evidence type="ECO:0000256" key="11">
    <source>
        <dbReference type="ARBA" id="ARBA00022692"/>
    </source>
</evidence>
<keyword evidence="17" id="KW-1208">Phospholipid metabolism</keyword>
<feature type="transmembrane region" description="Helical" evidence="19">
    <location>
        <begin position="112"/>
        <end position="132"/>
    </location>
</feature>
<evidence type="ECO:0000256" key="17">
    <source>
        <dbReference type="ARBA" id="ARBA00023264"/>
    </source>
</evidence>
<evidence type="ECO:0000313" key="20">
    <source>
        <dbReference type="EMBL" id="BBE16588.1"/>
    </source>
</evidence>
<evidence type="ECO:0000256" key="9">
    <source>
        <dbReference type="ARBA" id="ARBA00022516"/>
    </source>
</evidence>
<comment type="pathway">
    <text evidence="4">Lipid metabolism.</text>
</comment>
<keyword evidence="12 18" id="KW-0548">Nucleotidyltransferase</keyword>
<dbReference type="PANTHER" id="PTHR46382:SF1">
    <property type="entry name" value="PHOSPHATIDATE CYTIDYLYLTRANSFERASE"/>
    <property type="match status" value="1"/>
</dbReference>
<evidence type="ECO:0000256" key="15">
    <source>
        <dbReference type="ARBA" id="ARBA00023136"/>
    </source>
</evidence>
<keyword evidence="14" id="KW-0443">Lipid metabolism</keyword>
<evidence type="ECO:0000256" key="14">
    <source>
        <dbReference type="ARBA" id="ARBA00023098"/>
    </source>
</evidence>
<dbReference type="GO" id="GO:0004605">
    <property type="term" value="F:phosphatidate cytidylyltransferase activity"/>
    <property type="evidence" value="ECO:0007669"/>
    <property type="project" value="UniProtKB-EC"/>
</dbReference>
<accession>A0A5K7S4U9</accession>
<dbReference type="EC" id="2.7.7.41" evidence="6 18"/>
<evidence type="ECO:0000256" key="6">
    <source>
        <dbReference type="ARBA" id="ARBA00012487"/>
    </source>
</evidence>
<dbReference type="InterPro" id="IPR000374">
    <property type="entry name" value="PC_trans"/>
</dbReference>
<evidence type="ECO:0000256" key="13">
    <source>
        <dbReference type="ARBA" id="ARBA00022989"/>
    </source>
</evidence>
<feature type="transmembrane region" description="Helical" evidence="19">
    <location>
        <begin position="12"/>
        <end position="37"/>
    </location>
</feature>
<evidence type="ECO:0000256" key="19">
    <source>
        <dbReference type="SAM" id="Phobius"/>
    </source>
</evidence>
<evidence type="ECO:0000256" key="12">
    <source>
        <dbReference type="ARBA" id="ARBA00022695"/>
    </source>
</evidence>
<evidence type="ECO:0000256" key="16">
    <source>
        <dbReference type="ARBA" id="ARBA00023209"/>
    </source>
</evidence>
<dbReference type="PANTHER" id="PTHR46382">
    <property type="entry name" value="PHOSPHATIDATE CYTIDYLYLTRANSFERASE"/>
    <property type="match status" value="1"/>
</dbReference>
<keyword evidence="11 18" id="KW-0812">Transmembrane</keyword>